<reference evidence="1 2" key="1">
    <citation type="submission" date="2015-04" db="EMBL/GenBank/DDBJ databases">
        <authorList>
            <person name="Syromyatnikov M.Y."/>
            <person name="Popov V.N."/>
        </authorList>
    </citation>
    <scope>NUCLEOTIDE SEQUENCE [LARGE SCALE GENOMIC DNA]</scope>
</reference>
<dbReference type="GO" id="GO:0006814">
    <property type="term" value="P:sodium ion transport"/>
    <property type="evidence" value="ECO:0007669"/>
    <property type="project" value="InterPro"/>
</dbReference>
<evidence type="ECO:0000313" key="2">
    <source>
        <dbReference type="Proteomes" id="UP000183832"/>
    </source>
</evidence>
<evidence type="ECO:0000313" key="1">
    <source>
        <dbReference type="EMBL" id="CRL02457.1"/>
    </source>
</evidence>
<dbReference type="OrthoDB" id="1917519at2759"/>
<proteinExistence type="predicted"/>
<organism evidence="1 2">
    <name type="scientific">Clunio marinus</name>
    <dbReference type="NCBI Taxonomy" id="568069"/>
    <lineage>
        <taxon>Eukaryota</taxon>
        <taxon>Metazoa</taxon>
        <taxon>Ecdysozoa</taxon>
        <taxon>Arthropoda</taxon>
        <taxon>Hexapoda</taxon>
        <taxon>Insecta</taxon>
        <taxon>Pterygota</taxon>
        <taxon>Neoptera</taxon>
        <taxon>Endopterygota</taxon>
        <taxon>Diptera</taxon>
        <taxon>Nematocera</taxon>
        <taxon>Chironomoidea</taxon>
        <taxon>Chironomidae</taxon>
        <taxon>Clunio</taxon>
    </lineage>
</organism>
<sequence length="200" mass="22704">MAEEWPKDFPFELATSAIEGLKVLNNEINEEITKKVIVNAVKQLLVNGPALPARSEIYESSAGVHAKQADFGICCILLLSARHSTDVVTLRQILVHIKLNSQTIDQLAEAYEKFKDELINKISKQGNSHNLPEWTNVSVEVERELPTGEVSYKIKLLSFDHESGQNKIIDELHCNQEELQSFINSLRDIERHCERLTKQN</sequence>
<dbReference type="AlphaFoldDB" id="A0A1J1IV95"/>
<protein>
    <submittedName>
        <fullName evidence="1">CLUMA_CG015330, isoform A</fullName>
    </submittedName>
</protein>
<dbReference type="Proteomes" id="UP000183832">
    <property type="component" value="Unassembled WGS sequence"/>
</dbReference>
<name>A0A1J1IV95_9DIPT</name>
<dbReference type="InterPro" id="IPR037355">
    <property type="entry name" value="COMMD3"/>
</dbReference>
<accession>A0A1J1IV95</accession>
<dbReference type="EMBL" id="CVRI01000057">
    <property type="protein sequence ID" value="CRL02457.1"/>
    <property type="molecule type" value="Genomic_DNA"/>
</dbReference>
<keyword evidence="2" id="KW-1185">Reference proteome</keyword>
<gene>
    <name evidence="1" type="primary">putative GF22318</name>
    <name evidence="1" type="ORF">CLUMA_CG015330</name>
</gene>
<dbReference type="PANTHER" id="PTHR31159">
    <property type="entry name" value="COMM DOMAIN-CONTAINING PROTEIN 3"/>
    <property type="match status" value="1"/>
</dbReference>
<dbReference type="PANTHER" id="PTHR31159:SF1">
    <property type="entry name" value="COMM DOMAIN-CONTAINING PROTEIN 3"/>
    <property type="match status" value="1"/>
</dbReference>
<dbReference type="STRING" id="568069.A0A1J1IV95"/>